<evidence type="ECO:0000256" key="3">
    <source>
        <dbReference type="ARBA" id="ARBA00022448"/>
    </source>
</evidence>
<dbReference type="CDD" id="cd18987">
    <property type="entry name" value="LGIC_ECD_anion"/>
    <property type="match status" value="1"/>
</dbReference>
<accession>A0ABD0T4D9</accession>
<keyword evidence="8" id="KW-0406">Ion transport</keyword>
<dbReference type="InterPro" id="IPR006029">
    <property type="entry name" value="Neurotrans-gated_channel_TM"/>
</dbReference>
<dbReference type="PANTHER" id="PTHR18945">
    <property type="entry name" value="NEUROTRANSMITTER GATED ION CHANNEL"/>
    <property type="match status" value="1"/>
</dbReference>
<reference evidence="15 16" key="1">
    <citation type="submission" date="2024-06" db="EMBL/GenBank/DDBJ databases">
        <title>A chromosome-level genome assembly of beet webworm, Loxostege sticticalis.</title>
        <authorList>
            <person name="Zhang Y."/>
        </authorList>
    </citation>
    <scope>NUCLEOTIDE SEQUENCE [LARGE SCALE GENOMIC DNA]</scope>
    <source>
        <strain evidence="15">AQ028</strain>
        <tissue evidence="15">Male pupae</tissue>
    </source>
</reference>
<evidence type="ECO:0000256" key="1">
    <source>
        <dbReference type="ARBA" id="ARBA00004141"/>
    </source>
</evidence>
<evidence type="ECO:0000256" key="2">
    <source>
        <dbReference type="ARBA" id="ARBA00004236"/>
    </source>
</evidence>
<feature type="transmembrane region" description="Helical" evidence="11">
    <location>
        <begin position="307"/>
        <end position="329"/>
    </location>
</feature>
<dbReference type="SUPFAM" id="SSF90112">
    <property type="entry name" value="Neurotransmitter-gated ion-channel transmembrane pore"/>
    <property type="match status" value="1"/>
</dbReference>
<dbReference type="InterPro" id="IPR036734">
    <property type="entry name" value="Neur_chan_lig-bd_sf"/>
</dbReference>
<evidence type="ECO:0000313" key="16">
    <source>
        <dbReference type="Proteomes" id="UP001549921"/>
    </source>
</evidence>
<sequence>MGWSCVVARAVAWFLMLTRVSALTSDIFAAGKSDKEILDNLLKNSRYDKRLLPPVDGVLTVNVSVLLLSLASPDESSLKYEVEFLLQQQWYDPRLRYSNQSQYDYLNAIHHHEDIWLPDTYFIMHGDFKDPIIPMHFALRIYRNGTINYLMRRHLILSCQGRLNIFPFDDPLCSFALESISYEQSAITYVWKNDEDTLRKSPSLTTLNAYLIQNQTIPCPIKASWRGNYSCLKVDLIFTRDRAFYFTTVFIPGIILVTSSFITFWLEWNAVPARSMIGVTTMLNFFTTSNGFRSTLPVVSNLTAMNVWDGVCMCFIYASLLEFVCVNYVGRKRPLHNVVYRPGENPVTQGDKKRESTGAADLVTCTTCTGAPGTCTHTANNGGVAEPCFVQVRKKEPPHPIRVAKTIDVIARITFPTAYAVFLIFFFIHYKAFS</sequence>
<dbReference type="CDD" id="cd19049">
    <property type="entry name" value="LGIC_TM_anion"/>
    <property type="match status" value="1"/>
</dbReference>
<feature type="chain" id="PRO_5044871216" description="PH-sensitive chloride channel 1" evidence="12">
    <location>
        <begin position="23"/>
        <end position="434"/>
    </location>
</feature>
<dbReference type="FunFam" id="1.20.58.390:FF:000021">
    <property type="entry name" value="glutamate-gated chloride channel isoform X12"/>
    <property type="match status" value="1"/>
</dbReference>
<dbReference type="AlphaFoldDB" id="A0ABD0T4D9"/>
<organism evidence="15 16">
    <name type="scientific">Loxostege sticticalis</name>
    <name type="common">Beet webworm moth</name>
    <dbReference type="NCBI Taxonomy" id="481309"/>
    <lineage>
        <taxon>Eukaryota</taxon>
        <taxon>Metazoa</taxon>
        <taxon>Ecdysozoa</taxon>
        <taxon>Arthropoda</taxon>
        <taxon>Hexapoda</taxon>
        <taxon>Insecta</taxon>
        <taxon>Pterygota</taxon>
        <taxon>Neoptera</taxon>
        <taxon>Endopterygota</taxon>
        <taxon>Lepidoptera</taxon>
        <taxon>Glossata</taxon>
        <taxon>Ditrysia</taxon>
        <taxon>Pyraloidea</taxon>
        <taxon>Crambidae</taxon>
        <taxon>Pyraustinae</taxon>
        <taxon>Loxostege</taxon>
    </lineage>
</organism>
<evidence type="ECO:0000256" key="7">
    <source>
        <dbReference type="ARBA" id="ARBA00022989"/>
    </source>
</evidence>
<evidence type="ECO:0000256" key="8">
    <source>
        <dbReference type="ARBA" id="ARBA00023065"/>
    </source>
</evidence>
<dbReference type="Proteomes" id="UP001549921">
    <property type="component" value="Unassembled WGS sequence"/>
</dbReference>
<dbReference type="PRINTS" id="PR00253">
    <property type="entry name" value="GABAARECEPTR"/>
</dbReference>
<dbReference type="GO" id="GO:0099095">
    <property type="term" value="F:ligand-gated monoatomic anion channel activity"/>
    <property type="evidence" value="ECO:0007669"/>
    <property type="project" value="UniProtKB-ARBA"/>
</dbReference>
<evidence type="ECO:0000256" key="4">
    <source>
        <dbReference type="ARBA" id="ARBA00022475"/>
    </source>
</evidence>
<keyword evidence="6 12" id="KW-0732">Signal</keyword>
<evidence type="ECO:0000259" key="14">
    <source>
        <dbReference type="Pfam" id="PF02932"/>
    </source>
</evidence>
<dbReference type="GO" id="GO:0005886">
    <property type="term" value="C:plasma membrane"/>
    <property type="evidence" value="ECO:0007669"/>
    <property type="project" value="UniProtKB-SubCell"/>
</dbReference>
<keyword evidence="9 11" id="KW-0472">Membrane</keyword>
<keyword evidence="3" id="KW-0813">Transport</keyword>
<dbReference type="InterPro" id="IPR036719">
    <property type="entry name" value="Neuro-gated_channel_TM_sf"/>
</dbReference>
<gene>
    <name evidence="15" type="ORF">ABMA28_000931</name>
</gene>
<dbReference type="Pfam" id="PF02931">
    <property type="entry name" value="Neur_chan_LBD"/>
    <property type="match status" value="1"/>
</dbReference>
<dbReference type="Pfam" id="PF02932">
    <property type="entry name" value="Neur_chan_memb"/>
    <property type="match status" value="1"/>
</dbReference>
<comment type="subcellular location">
    <subcellularLocation>
        <location evidence="2">Cell membrane</location>
    </subcellularLocation>
    <subcellularLocation>
        <location evidence="1">Membrane</location>
        <topology evidence="1">Multi-pass membrane protein</topology>
    </subcellularLocation>
</comment>
<feature type="signal peptide" evidence="12">
    <location>
        <begin position="1"/>
        <end position="22"/>
    </location>
</feature>
<dbReference type="SUPFAM" id="SSF63712">
    <property type="entry name" value="Nicotinic receptor ligand binding domain-like"/>
    <property type="match status" value="1"/>
</dbReference>
<dbReference type="GO" id="GO:0005254">
    <property type="term" value="F:chloride channel activity"/>
    <property type="evidence" value="ECO:0007669"/>
    <property type="project" value="UniProtKB-ARBA"/>
</dbReference>
<evidence type="ECO:0008006" key="17">
    <source>
        <dbReference type="Google" id="ProtNLM"/>
    </source>
</evidence>
<keyword evidence="7 11" id="KW-1133">Transmembrane helix</keyword>
<evidence type="ECO:0000256" key="12">
    <source>
        <dbReference type="SAM" id="SignalP"/>
    </source>
</evidence>
<evidence type="ECO:0000256" key="9">
    <source>
        <dbReference type="ARBA" id="ARBA00023136"/>
    </source>
</evidence>
<dbReference type="InterPro" id="IPR006028">
    <property type="entry name" value="GABAA/Glycine_rcpt"/>
</dbReference>
<dbReference type="EMBL" id="JBEDNZ010000010">
    <property type="protein sequence ID" value="KAL0832760.1"/>
    <property type="molecule type" value="Genomic_DNA"/>
</dbReference>
<protein>
    <recommendedName>
        <fullName evidence="17">PH-sensitive chloride channel 1</fullName>
    </recommendedName>
</protein>
<evidence type="ECO:0000256" key="6">
    <source>
        <dbReference type="ARBA" id="ARBA00022729"/>
    </source>
</evidence>
<evidence type="ECO:0000256" key="11">
    <source>
        <dbReference type="SAM" id="Phobius"/>
    </source>
</evidence>
<feature type="transmembrane region" description="Helical" evidence="11">
    <location>
        <begin position="409"/>
        <end position="430"/>
    </location>
</feature>
<comment type="caution">
    <text evidence="15">The sequence shown here is derived from an EMBL/GenBank/DDBJ whole genome shotgun (WGS) entry which is preliminary data.</text>
</comment>
<name>A0ABD0T4D9_LOXSC</name>
<dbReference type="Gene3D" id="2.70.170.10">
    <property type="entry name" value="Neurotransmitter-gated ion-channel ligand-binding domain"/>
    <property type="match status" value="1"/>
</dbReference>
<feature type="domain" description="Neurotransmitter-gated ion-channel transmembrane" evidence="14">
    <location>
        <begin position="250"/>
        <end position="337"/>
    </location>
</feature>
<dbReference type="GO" id="GO:0005230">
    <property type="term" value="F:extracellular ligand-gated monoatomic ion channel activity"/>
    <property type="evidence" value="ECO:0007669"/>
    <property type="project" value="UniProtKB-ARBA"/>
</dbReference>
<keyword evidence="10" id="KW-0407">Ion channel</keyword>
<dbReference type="Gene3D" id="1.20.58.390">
    <property type="entry name" value="Neurotransmitter-gated ion-channel transmembrane domain"/>
    <property type="match status" value="1"/>
</dbReference>
<feature type="domain" description="Neurotransmitter-gated ion-channel ligand-binding" evidence="13">
    <location>
        <begin position="35"/>
        <end position="215"/>
    </location>
</feature>
<evidence type="ECO:0000259" key="13">
    <source>
        <dbReference type="Pfam" id="PF02931"/>
    </source>
</evidence>
<dbReference type="InterPro" id="IPR006201">
    <property type="entry name" value="Neur_channel"/>
</dbReference>
<evidence type="ECO:0000256" key="10">
    <source>
        <dbReference type="ARBA" id="ARBA00023303"/>
    </source>
</evidence>
<evidence type="ECO:0000256" key="5">
    <source>
        <dbReference type="ARBA" id="ARBA00022692"/>
    </source>
</evidence>
<proteinExistence type="predicted"/>
<keyword evidence="5 11" id="KW-0812">Transmembrane</keyword>
<dbReference type="InterPro" id="IPR038050">
    <property type="entry name" value="Neuro_actylchol_rec"/>
</dbReference>
<dbReference type="InterPro" id="IPR006202">
    <property type="entry name" value="Neur_chan_lig-bd"/>
</dbReference>
<keyword evidence="4" id="KW-1003">Cell membrane</keyword>
<feature type="transmembrane region" description="Helical" evidence="11">
    <location>
        <begin position="243"/>
        <end position="266"/>
    </location>
</feature>
<evidence type="ECO:0000313" key="15">
    <source>
        <dbReference type="EMBL" id="KAL0832760.1"/>
    </source>
</evidence>